<evidence type="ECO:0000256" key="3">
    <source>
        <dbReference type="ARBA" id="ARBA00022630"/>
    </source>
</evidence>
<dbReference type="PROSITE" id="PS00624">
    <property type="entry name" value="GMC_OXRED_2"/>
    <property type="match status" value="1"/>
</dbReference>
<keyword evidence="4" id="KW-0274">FAD</keyword>
<dbReference type="OrthoDB" id="3559614at2759"/>
<evidence type="ECO:0000313" key="10">
    <source>
        <dbReference type="Proteomes" id="UP000184330"/>
    </source>
</evidence>
<evidence type="ECO:0000256" key="7">
    <source>
        <dbReference type="SAM" id="MobiDB-lite"/>
    </source>
</evidence>
<dbReference type="Pfam" id="PF05199">
    <property type="entry name" value="GMC_oxred_C"/>
    <property type="match status" value="1"/>
</dbReference>
<feature type="region of interest" description="Disordered" evidence="7">
    <location>
        <begin position="1"/>
        <end position="22"/>
    </location>
</feature>
<dbReference type="EMBL" id="FJOG01000050">
    <property type="protein sequence ID" value="CZR68056.1"/>
    <property type="molecule type" value="Genomic_DNA"/>
</dbReference>
<dbReference type="GO" id="GO:0050660">
    <property type="term" value="F:flavin adenine dinucleotide binding"/>
    <property type="evidence" value="ECO:0007669"/>
    <property type="project" value="InterPro"/>
</dbReference>
<evidence type="ECO:0000256" key="5">
    <source>
        <dbReference type="ARBA" id="ARBA00023002"/>
    </source>
</evidence>
<dbReference type="SUPFAM" id="SSF51905">
    <property type="entry name" value="FAD/NAD(P)-binding domain"/>
    <property type="match status" value="1"/>
</dbReference>
<comment type="similarity">
    <text evidence="2">Belongs to the GMC oxidoreductase family.</text>
</comment>
<dbReference type="GO" id="GO:0044550">
    <property type="term" value="P:secondary metabolite biosynthetic process"/>
    <property type="evidence" value="ECO:0007669"/>
    <property type="project" value="TreeGrafter"/>
</dbReference>
<evidence type="ECO:0000256" key="2">
    <source>
        <dbReference type="ARBA" id="ARBA00010790"/>
    </source>
</evidence>
<proteinExistence type="inferred from homology"/>
<dbReference type="InterPro" id="IPR027424">
    <property type="entry name" value="Glucose_Oxidase_domain_2"/>
</dbReference>
<evidence type="ECO:0000256" key="4">
    <source>
        <dbReference type="ARBA" id="ARBA00022827"/>
    </source>
</evidence>
<name>A0A1L7XSQ0_9HELO</name>
<dbReference type="Gene3D" id="4.10.450.10">
    <property type="entry name" value="Glucose Oxidase, domain 2"/>
    <property type="match status" value="1"/>
</dbReference>
<keyword evidence="10" id="KW-1185">Reference proteome</keyword>
<keyword evidence="5" id="KW-0560">Oxidoreductase</keyword>
<dbReference type="InterPro" id="IPR000172">
    <property type="entry name" value="GMC_OxRdtase_N"/>
</dbReference>
<feature type="domain" description="Glucose-methanol-choline oxidoreductase N-terminal" evidence="8">
    <location>
        <begin position="172"/>
        <end position="186"/>
    </location>
</feature>
<protein>
    <recommendedName>
        <fullName evidence="8">Glucose-methanol-choline oxidoreductase N-terminal domain-containing protein</fullName>
    </recommendedName>
</protein>
<comment type="cofactor">
    <cofactor evidence="1">
        <name>FAD</name>
        <dbReference type="ChEBI" id="CHEBI:57692"/>
    </cofactor>
</comment>
<organism evidence="9 10">
    <name type="scientific">Phialocephala subalpina</name>
    <dbReference type="NCBI Taxonomy" id="576137"/>
    <lineage>
        <taxon>Eukaryota</taxon>
        <taxon>Fungi</taxon>
        <taxon>Dikarya</taxon>
        <taxon>Ascomycota</taxon>
        <taxon>Pezizomycotina</taxon>
        <taxon>Leotiomycetes</taxon>
        <taxon>Helotiales</taxon>
        <taxon>Mollisiaceae</taxon>
        <taxon>Phialocephala</taxon>
        <taxon>Phialocephala fortinii species complex</taxon>
    </lineage>
</organism>
<evidence type="ECO:0000259" key="8">
    <source>
        <dbReference type="PROSITE" id="PS00624"/>
    </source>
</evidence>
<evidence type="ECO:0000256" key="6">
    <source>
        <dbReference type="ARBA" id="ARBA00023180"/>
    </source>
</evidence>
<dbReference type="PANTHER" id="PTHR11552:SF138">
    <property type="entry name" value="DEHYDROGENASE PKFF-RELATED"/>
    <property type="match status" value="1"/>
</dbReference>
<dbReference type="STRING" id="576137.A0A1L7XSQ0"/>
<evidence type="ECO:0000256" key="1">
    <source>
        <dbReference type="ARBA" id="ARBA00001974"/>
    </source>
</evidence>
<gene>
    <name evidence="9" type="ORF">PAC_17955</name>
</gene>
<keyword evidence="6" id="KW-0325">Glycoprotein</keyword>
<dbReference type="Gene3D" id="3.30.560.10">
    <property type="entry name" value="Glucose Oxidase, domain 3"/>
    <property type="match status" value="2"/>
</dbReference>
<accession>A0A1L7XSQ0</accession>
<dbReference type="InterPro" id="IPR036188">
    <property type="entry name" value="FAD/NAD-bd_sf"/>
</dbReference>
<dbReference type="GO" id="GO:0016614">
    <property type="term" value="F:oxidoreductase activity, acting on CH-OH group of donors"/>
    <property type="evidence" value="ECO:0007669"/>
    <property type="project" value="InterPro"/>
</dbReference>
<dbReference type="Gene3D" id="3.50.50.60">
    <property type="entry name" value="FAD/NAD(P)-binding domain"/>
    <property type="match status" value="3"/>
</dbReference>
<dbReference type="InterPro" id="IPR012132">
    <property type="entry name" value="GMC_OxRdtase"/>
</dbReference>
<evidence type="ECO:0000313" key="9">
    <source>
        <dbReference type="EMBL" id="CZR68056.1"/>
    </source>
</evidence>
<dbReference type="PANTHER" id="PTHR11552">
    <property type="entry name" value="GLUCOSE-METHANOL-CHOLINE GMC OXIDOREDUCTASE"/>
    <property type="match status" value="1"/>
</dbReference>
<dbReference type="SUPFAM" id="SSF54373">
    <property type="entry name" value="FAD-linked reductases, C-terminal domain"/>
    <property type="match status" value="1"/>
</dbReference>
<dbReference type="InterPro" id="IPR007867">
    <property type="entry name" value="GMC_OxRtase_C"/>
</dbReference>
<dbReference type="AlphaFoldDB" id="A0A1L7XSQ0"/>
<dbReference type="Pfam" id="PF00732">
    <property type="entry name" value="GMC_oxred_N"/>
    <property type="match status" value="1"/>
</dbReference>
<dbReference type="Proteomes" id="UP000184330">
    <property type="component" value="Unassembled WGS sequence"/>
</dbReference>
<sequence>MTESQPQLHNNTVSYTRGKTLGGSSALNEMPYQRRTVGSYHAWADAVGDERWNFTNLLPFFEKSVKYTAPNARIRAASAFVPSTSSDLSSTEGLLHVSFPNYAAPFSSSSEASFLDDAFARNELFPNLAVHIHTLGGKIIFNTNKTATGVLVKSNGFLHLLNATKEVIISAGAFQSPQLLTVSGIGPKAELEKHNITVIADRPSVGQNISEAKADLATFPADWLDFEYVVLSFNSSTYLASNITYGTLEPALIDPLSRGNISVSSPSIDDPPIINVGWLTNATNLETAVIAIKRAREFWASDVMKGILVGEEVLPGKNVSTDEQILEWARGHVRTVYHASCTCKMGKVEDEMAVTDSRARVIVVNNLRVVDASTFRCCRRDILRVLSMP</sequence>
<keyword evidence="3" id="KW-0285">Flavoprotein</keyword>
<reference evidence="9 10" key="1">
    <citation type="submission" date="2016-03" db="EMBL/GenBank/DDBJ databases">
        <authorList>
            <person name="Ploux O."/>
        </authorList>
    </citation>
    <scope>NUCLEOTIDE SEQUENCE [LARGE SCALE GENOMIC DNA]</scope>
    <source>
        <strain evidence="9 10">UAMH 11012</strain>
    </source>
</reference>